<dbReference type="PIRSF" id="PIRSF005719">
    <property type="entry name" value="SMC"/>
    <property type="match status" value="1"/>
</dbReference>
<dbReference type="GO" id="GO:0005524">
    <property type="term" value="F:ATP binding"/>
    <property type="evidence" value="ECO:0007669"/>
    <property type="project" value="UniProtKB-UniRule"/>
</dbReference>
<evidence type="ECO:0000256" key="6">
    <source>
        <dbReference type="HAMAP-Rule" id="MF_01894"/>
    </source>
</evidence>
<keyword evidence="1 6" id="KW-0963">Cytoplasm</keyword>
<dbReference type="GO" id="GO:0016887">
    <property type="term" value="F:ATP hydrolysis activity"/>
    <property type="evidence" value="ECO:0007669"/>
    <property type="project" value="InterPro"/>
</dbReference>
<dbReference type="GO" id="GO:0005737">
    <property type="term" value="C:cytoplasm"/>
    <property type="evidence" value="ECO:0007669"/>
    <property type="project" value="UniProtKB-SubCell"/>
</dbReference>
<sequence>MRLSKIKIAGFKSFVDPTTITFTGNLSAVVGPNGCGKSNTIDAVRWVMGESNAKYLRGGSITDVIFSGSSGRKPVGQATVELIFDNREGKLGGEYASYAEIAIKRQVTRDGQSNYFLNGQRCRRKDITDIFLGTGLGPRSYAIIEQGMISRVIEAKPDDLRIFVEEAAGISKYKERRRETENRISHTQDNLARLNDLREELNKQLRHLERQSQAAEKYQSFKAQEKQFSSQLAAMTWQRMDEEIKSYETVIRETLTALEAEQAGLQHLKTEYEKHRLDHAEITDALNEVQKRFYSIGADIAKIEQLLQHHHERRQQLNADKIEAEQQLATTQMQLAHDQETLADLQERLEDALPEYEEVNEQAAMRQEMQEQAELALEAWRDEVAELQQISQGPSKQADSEKMKIAQYERQIQQTQERQTRLDAQLQPLSCEQDMQDIIILDEKLDVGQQQLEEMLETLEEQVHEKERHQTNLSGLRQQVKTLSQTLNGAEGQLSALQTLQAASLGKNQESRKAWLGEQGINEPKYLAQMLNVKAGWEIAVETVLEGFLEAVGIEQTNWIALDNVQTLEGNGITLVEWQENRSRKNLPDIEKRLVHFVENSEHLPACLYSALYQVHVCHAKADAKNQLASLQENETLITADGWWFGQGWVKVRSQQEANQAGVLQRAEKIKTLMQDVEVMQQQMETLQIEIDTTEEAIKTFEDSRESLQQQKNTLQQELTTYQSDKRIKQSRIEQNQKRYNQIQHELTECQEFVQLSQQDINTARSHLQEALEKMSEFTQRQENLAKQKDSLQEAVHHTKTVAKEATERGHQLAMKVQTYKTQIEALTLNIERFEQQIENAKNKVEHIAEMLERNEEPIGQYKEDLEAFLEKRLVVEDELSQTRDAAAEFDQRMREIEQGQAAHEQKINKMREHLESTKMAWQALSVRRENTLEKLKNIEQSIEEILATIPENATEEEWTTQLGDIEQRIARLGAINLAAIEEFQAAQARKEYLDSQFNDLTEALTTLDNAIKKIDKETRAKFQETFDQINNTFMQRFPKLFGGGQAKLVMTGEDLLDTGITVTAQPPGKKNVNITQLSGGEKALTAVALVFSIFELNPAPFCMLDEVDAPLDDSNVGRFCNLVREMSSTIQFVYISHNKLAIEMAEQLHGVTMREPGVSRLVTVDIEEAKSMAQV</sequence>
<evidence type="ECO:0000313" key="8">
    <source>
        <dbReference type="EMBL" id="MCS5711752.1"/>
    </source>
</evidence>
<dbReference type="InterPro" id="IPR036277">
    <property type="entry name" value="SMC_hinge_sf"/>
</dbReference>
<feature type="coiled-coil region" evidence="6">
    <location>
        <begin position="670"/>
        <end position="725"/>
    </location>
</feature>
<evidence type="ECO:0000256" key="4">
    <source>
        <dbReference type="ARBA" id="ARBA00023054"/>
    </source>
</evidence>
<proteinExistence type="inferred from homology"/>
<dbReference type="InterPro" id="IPR011890">
    <property type="entry name" value="SMC_prok"/>
</dbReference>
<comment type="domain">
    <text evidence="6">Contains large globular domains required for ATP hydrolysis at each terminus and a third globular domain forming a flexible hinge near the middle of the molecule. These domains are separated by coiled-coil structures.</text>
</comment>
<organism evidence="8 9">
    <name type="scientific">Candidatus Berkiella aquae</name>
    <dbReference type="NCBI Taxonomy" id="295108"/>
    <lineage>
        <taxon>Bacteria</taxon>
        <taxon>Pseudomonadati</taxon>
        <taxon>Pseudomonadota</taxon>
        <taxon>Gammaproteobacteria</taxon>
        <taxon>Candidatus Berkiellales</taxon>
        <taxon>Candidatus Berkiellaceae</taxon>
        <taxon>Candidatus Berkiella</taxon>
    </lineage>
</organism>
<dbReference type="SUPFAM" id="SSF75553">
    <property type="entry name" value="Smc hinge domain"/>
    <property type="match status" value="1"/>
</dbReference>
<evidence type="ECO:0000256" key="2">
    <source>
        <dbReference type="ARBA" id="ARBA00022741"/>
    </source>
</evidence>
<comment type="subunit">
    <text evidence="6">Homodimer.</text>
</comment>
<accession>A0AAE3L7R1</accession>
<keyword evidence="9" id="KW-1185">Reference proteome</keyword>
<comment type="subcellular location">
    <subcellularLocation>
        <location evidence="6">Cytoplasm</location>
    </subcellularLocation>
</comment>
<keyword evidence="4 6" id="KW-0175">Coiled coil</keyword>
<dbReference type="PANTHER" id="PTHR43977">
    <property type="entry name" value="STRUCTURAL MAINTENANCE OF CHROMOSOMES PROTEIN 3"/>
    <property type="match status" value="1"/>
</dbReference>
<comment type="caution">
    <text evidence="8">The sequence shown here is derived from an EMBL/GenBank/DDBJ whole genome shotgun (WGS) entry which is preliminary data.</text>
</comment>
<keyword evidence="5 6" id="KW-0238">DNA-binding</keyword>
<dbReference type="SUPFAM" id="SSF57997">
    <property type="entry name" value="Tropomyosin"/>
    <property type="match status" value="1"/>
</dbReference>
<reference evidence="8" key="2">
    <citation type="submission" date="2021-06" db="EMBL/GenBank/DDBJ databases">
        <title>Genomic Description and Analysis of Intracellular Bacteria, Candidatus Berkiella cookevillensis and Candidatus Berkiella aquae.</title>
        <authorList>
            <person name="Kidane D.T."/>
            <person name="Mehari Y.T."/>
            <person name="Rice F.C."/>
            <person name="Arivett B.A."/>
            <person name="Farone A.L."/>
            <person name="Berk S.G."/>
            <person name="Farone M.B."/>
        </authorList>
    </citation>
    <scope>NUCLEOTIDE SEQUENCE</scope>
    <source>
        <strain evidence="8">HT99</strain>
    </source>
</reference>
<feature type="binding site" evidence="6">
    <location>
        <begin position="32"/>
        <end position="39"/>
    </location>
    <ligand>
        <name>ATP</name>
        <dbReference type="ChEBI" id="CHEBI:30616"/>
    </ligand>
</feature>
<keyword evidence="2 6" id="KW-0547">Nucleotide-binding</keyword>
<dbReference type="Pfam" id="PF02463">
    <property type="entry name" value="SMC_N"/>
    <property type="match status" value="1"/>
</dbReference>
<gene>
    <name evidence="6 8" type="primary">smc</name>
    <name evidence="8" type="ORF">HT99x_009950</name>
</gene>
<dbReference type="GO" id="GO:0007059">
    <property type="term" value="P:chromosome segregation"/>
    <property type="evidence" value="ECO:0007669"/>
    <property type="project" value="UniProtKB-UniRule"/>
</dbReference>
<evidence type="ECO:0000259" key="7">
    <source>
        <dbReference type="Pfam" id="PF02463"/>
    </source>
</evidence>
<dbReference type="GO" id="GO:0007062">
    <property type="term" value="P:sister chromatid cohesion"/>
    <property type="evidence" value="ECO:0007669"/>
    <property type="project" value="InterPro"/>
</dbReference>
<keyword evidence="3 6" id="KW-0067">ATP-binding</keyword>
<dbReference type="GO" id="GO:0005694">
    <property type="term" value="C:chromosome"/>
    <property type="evidence" value="ECO:0007669"/>
    <property type="project" value="InterPro"/>
</dbReference>
<comment type="similarity">
    <text evidence="6">Belongs to the SMC family.</text>
</comment>
<dbReference type="RefSeq" id="WP_259566265.1">
    <property type="nucleotide sequence ID" value="NZ_LKAJ02000001.1"/>
</dbReference>
<dbReference type="InterPro" id="IPR003395">
    <property type="entry name" value="RecF/RecN/SMC_N"/>
</dbReference>
<dbReference type="NCBIfam" id="TIGR02168">
    <property type="entry name" value="SMC_prok_B"/>
    <property type="match status" value="1"/>
</dbReference>
<dbReference type="HAMAP" id="MF_01894">
    <property type="entry name" value="Smc_prok"/>
    <property type="match status" value="1"/>
</dbReference>
<feature type="coiled-coil region" evidence="6">
    <location>
        <begin position="300"/>
        <end position="493"/>
    </location>
</feature>
<evidence type="ECO:0000256" key="1">
    <source>
        <dbReference type="ARBA" id="ARBA00022490"/>
    </source>
</evidence>
<dbReference type="GO" id="GO:0006260">
    <property type="term" value="P:DNA replication"/>
    <property type="evidence" value="ECO:0007669"/>
    <property type="project" value="UniProtKB-UniRule"/>
</dbReference>
<dbReference type="GO" id="GO:0003677">
    <property type="term" value="F:DNA binding"/>
    <property type="evidence" value="ECO:0007669"/>
    <property type="project" value="UniProtKB-UniRule"/>
</dbReference>
<comment type="function">
    <text evidence="6">Required for chromosome condensation and partitioning.</text>
</comment>
<dbReference type="GO" id="GO:0030261">
    <property type="term" value="P:chromosome condensation"/>
    <property type="evidence" value="ECO:0007669"/>
    <property type="project" value="InterPro"/>
</dbReference>
<feature type="domain" description="RecF/RecN/SMC N-terminal" evidence="7">
    <location>
        <begin position="3"/>
        <end position="1160"/>
    </location>
</feature>
<feature type="coiled-coil region" evidence="6">
    <location>
        <begin position="761"/>
        <end position="855"/>
    </location>
</feature>
<dbReference type="EMBL" id="LKAJ02000001">
    <property type="protein sequence ID" value="MCS5711752.1"/>
    <property type="molecule type" value="Genomic_DNA"/>
</dbReference>
<protein>
    <recommendedName>
        <fullName evidence="6">Chromosome partition protein Smc</fullName>
    </recommendedName>
</protein>
<dbReference type="Proteomes" id="UP000051497">
    <property type="component" value="Unassembled WGS sequence"/>
</dbReference>
<dbReference type="CDD" id="cd03278">
    <property type="entry name" value="ABC_SMC_barmotin"/>
    <property type="match status" value="1"/>
</dbReference>
<feature type="coiled-coil region" evidence="6">
    <location>
        <begin position="170"/>
        <end position="218"/>
    </location>
</feature>
<evidence type="ECO:0000256" key="3">
    <source>
        <dbReference type="ARBA" id="ARBA00022840"/>
    </source>
</evidence>
<dbReference type="Gene3D" id="3.40.50.300">
    <property type="entry name" value="P-loop containing nucleotide triphosphate hydrolases"/>
    <property type="match status" value="2"/>
</dbReference>
<dbReference type="AlphaFoldDB" id="A0AAE3L7R1"/>
<evidence type="ECO:0000256" key="5">
    <source>
        <dbReference type="ARBA" id="ARBA00023125"/>
    </source>
</evidence>
<dbReference type="InterPro" id="IPR027417">
    <property type="entry name" value="P-loop_NTPase"/>
</dbReference>
<dbReference type="SUPFAM" id="SSF52540">
    <property type="entry name" value="P-loop containing nucleoside triphosphate hydrolases"/>
    <property type="match status" value="1"/>
</dbReference>
<dbReference type="InterPro" id="IPR024704">
    <property type="entry name" value="SMC"/>
</dbReference>
<name>A0AAE3L7R1_9GAMM</name>
<reference evidence="8" key="1">
    <citation type="journal article" date="2016" name="Genome Announc.">
        <title>Draft Genome Sequences of Two Novel Amoeba-Resistant Intranuclear Bacteria, 'Candidatus Berkiella cookevillensis' and 'Candidatus Berkiella aquae'.</title>
        <authorList>
            <person name="Mehari Y.T."/>
            <person name="Arivett B.A."/>
            <person name="Farone A.L."/>
            <person name="Gunderson J.H."/>
            <person name="Farone M.B."/>
        </authorList>
    </citation>
    <scope>NUCLEOTIDE SEQUENCE</scope>
    <source>
        <strain evidence="8">HT99</strain>
    </source>
</reference>
<evidence type="ECO:0000313" key="9">
    <source>
        <dbReference type="Proteomes" id="UP000051497"/>
    </source>
</evidence>